<keyword evidence="1" id="KW-0472">Membrane</keyword>
<dbReference type="Proteomes" id="UP000025756">
    <property type="component" value="Unassembled WGS sequence"/>
</dbReference>
<evidence type="ECO:0000256" key="1">
    <source>
        <dbReference type="SAM" id="Phobius"/>
    </source>
</evidence>
<feature type="transmembrane region" description="Helical" evidence="1">
    <location>
        <begin position="25"/>
        <end position="58"/>
    </location>
</feature>
<evidence type="ECO:0000313" key="3">
    <source>
        <dbReference type="Proteomes" id="UP000025756"/>
    </source>
</evidence>
<gene>
    <name evidence="2" type="ORF">L490_0121</name>
</gene>
<comment type="caution">
    <text evidence="2">The sequence shown here is derived from an EMBL/GenBank/DDBJ whole genome shotgun (WGS) entry which is preliminary data.</text>
</comment>
<protein>
    <submittedName>
        <fullName evidence="2">Tripartite tricarboxylate transporter TctB family protein</fullName>
    </submittedName>
</protein>
<dbReference type="EMBL" id="JGWH01000024">
    <property type="protein sequence ID" value="KCV37821.1"/>
    <property type="molecule type" value="Genomic_DNA"/>
</dbReference>
<reference evidence="2 3" key="1">
    <citation type="submission" date="2014-03" db="EMBL/GenBank/DDBJ databases">
        <title>Genome sequence of Bordetella bronchiseptica.</title>
        <authorList>
            <person name="Harvill E."/>
            <person name="Goodfield L.L."/>
            <person name="Ivanov Y.V."/>
            <person name="Meyer J.A."/>
            <person name="Muse S.J."/>
            <person name="Jacobs N."/>
            <person name="Bendor L."/>
            <person name="Smallridge W.E."/>
            <person name="Brinkac L.M."/>
            <person name="Sanka R."/>
            <person name="Kim M."/>
            <person name="Losada L."/>
        </authorList>
    </citation>
    <scope>NUCLEOTIDE SEQUENCE [LARGE SCALE GENOMIC DNA]</scope>
    <source>
        <strain evidence="2 3">00-P-2796</strain>
    </source>
</reference>
<name>A0ABR4RJV2_BORBO</name>
<accession>A0ABR4RJV2</accession>
<keyword evidence="1" id="KW-0812">Transmembrane</keyword>
<keyword evidence="1" id="KW-1133">Transmembrane helix</keyword>
<keyword evidence="3" id="KW-1185">Reference proteome</keyword>
<sequence>MLCGVMILIPALLRAGPLPVLEIRPLFWVSLSVLAFALLVLSFGLVPAIIVQSVLAGISDCKLSLRNSLLLAGGLSVGATLIFKVGLGVILPAFAWPW</sequence>
<feature type="transmembrane region" description="Helical" evidence="1">
    <location>
        <begin position="70"/>
        <end position="95"/>
    </location>
</feature>
<organism evidence="2 3">
    <name type="scientific">Bordetella bronchiseptica 00-P-2796</name>
    <dbReference type="NCBI Taxonomy" id="1331199"/>
    <lineage>
        <taxon>Bacteria</taxon>
        <taxon>Pseudomonadati</taxon>
        <taxon>Pseudomonadota</taxon>
        <taxon>Betaproteobacteria</taxon>
        <taxon>Burkholderiales</taxon>
        <taxon>Alcaligenaceae</taxon>
        <taxon>Bordetella</taxon>
    </lineage>
</organism>
<evidence type="ECO:0000313" key="2">
    <source>
        <dbReference type="EMBL" id="KCV37821.1"/>
    </source>
</evidence>
<proteinExistence type="predicted"/>